<sequence>MDKHGGNDVDWNGTCRLLFFLFERLKFDDFHMFLISNKVPDYKSARTNLNVEELFFFIAREVKESLCETMVIWSESSSRPRFNKENEVGDEDRISKLPHELKIYIVSMLPAEVASRMSFLSKSWKDIWVFLPNLHVVMPRCIPTDDFNSFVDRIMILRENPRLPIEKFSLSYHRSCHNNNISRCIRAAAKLDAKEVEITLP</sequence>
<evidence type="ECO:0000313" key="1">
    <source>
        <dbReference type="EMBL" id="KAI3738405.1"/>
    </source>
</evidence>
<reference evidence="2" key="1">
    <citation type="journal article" date="2022" name="Mol. Ecol. Resour.">
        <title>The genomes of chicory, endive, great burdock and yacon provide insights into Asteraceae palaeo-polyploidization history and plant inulin production.</title>
        <authorList>
            <person name="Fan W."/>
            <person name="Wang S."/>
            <person name="Wang H."/>
            <person name="Wang A."/>
            <person name="Jiang F."/>
            <person name="Liu H."/>
            <person name="Zhao H."/>
            <person name="Xu D."/>
            <person name="Zhang Y."/>
        </authorList>
    </citation>
    <scope>NUCLEOTIDE SEQUENCE [LARGE SCALE GENOMIC DNA]</scope>
    <source>
        <strain evidence="2">cv. Punajuju</strain>
    </source>
</reference>
<comment type="caution">
    <text evidence="1">The sequence shown here is derived from an EMBL/GenBank/DDBJ whole genome shotgun (WGS) entry which is preliminary data.</text>
</comment>
<dbReference type="EMBL" id="CM042013">
    <property type="protein sequence ID" value="KAI3738405.1"/>
    <property type="molecule type" value="Genomic_DNA"/>
</dbReference>
<dbReference type="Proteomes" id="UP001055811">
    <property type="component" value="Linkage Group LG05"/>
</dbReference>
<evidence type="ECO:0000313" key="2">
    <source>
        <dbReference type="Proteomes" id="UP001055811"/>
    </source>
</evidence>
<organism evidence="1 2">
    <name type="scientific">Cichorium intybus</name>
    <name type="common">Chicory</name>
    <dbReference type="NCBI Taxonomy" id="13427"/>
    <lineage>
        <taxon>Eukaryota</taxon>
        <taxon>Viridiplantae</taxon>
        <taxon>Streptophyta</taxon>
        <taxon>Embryophyta</taxon>
        <taxon>Tracheophyta</taxon>
        <taxon>Spermatophyta</taxon>
        <taxon>Magnoliopsida</taxon>
        <taxon>eudicotyledons</taxon>
        <taxon>Gunneridae</taxon>
        <taxon>Pentapetalae</taxon>
        <taxon>asterids</taxon>
        <taxon>campanulids</taxon>
        <taxon>Asterales</taxon>
        <taxon>Asteraceae</taxon>
        <taxon>Cichorioideae</taxon>
        <taxon>Cichorieae</taxon>
        <taxon>Cichoriinae</taxon>
        <taxon>Cichorium</taxon>
    </lineage>
</organism>
<protein>
    <submittedName>
        <fullName evidence="1">Uncharacterized protein</fullName>
    </submittedName>
</protein>
<proteinExistence type="predicted"/>
<name>A0ACB9CVT8_CICIN</name>
<accession>A0ACB9CVT8</accession>
<keyword evidence="2" id="KW-1185">Reference proteome</keyword>
<reference evidence="1 2" key="2">
    <citation type="journal article" date="2022" name="Mol. Ecol. Resour.">
        <title>The genomes of chicory, endive, great burdock and yacon provide insights into Asteraceae paleo-polyploidization history and plant inulin production.</title>
        <authorList>
            <person name="Fan W."/>
            <person name="Wang S."/>
            <person name="Wang H."/>
            <person name="Wang A."/>
            <person name="Jiang F."/>
            <person name="Liu H."/>
            <person name="Zhao H."/>
            <person name="Xu D."/>
            <person name="Zhang Y."/>
        </authorList>
    </citation>
    <scope>NUCLEOTIDE SEQUENCE [LARGE SCALE GENOMIC DNA]</scope>
    <source>
        <strain evidence="2">cv. Punajuju</strain>
        <tissue evidence="1">Leaves</tissue>
    </source>
</reference>
<gene>
    <name evidence="1" type="ORF">L2E82_28435</name>
</gene>